<dbReference type="Gene3D" id="1.10.357.140">
    <property type="entry name" value="UbiA prenyltransferase"/>
    <property type="match status" value="1"/>
</dbReference>
<dbReference type="AlphaFoldDB" id="A0A4U2Z5N7"/>
<dbReference type="InterPro" id="IPR039653">
    <property type="entry name" value="Prenyltransferase"/>
</dbReference>
<keyword evidence="7" id="KW-0808">Transferase</keyword>
<comment type="subcellular location">
    <subcellularLocation>
        <location evidence="1">Membrane</location>
        <topology evidence="1">Multi-pass membrane protein</topology>
    </subcellularLocation>
</comment>
<dbReference type="PANTHER" id="PTHR11048:SF5">
    <property type="entry name" value="DECAPRENYL-PHOSPHATE PHOSPHORIBOSYLTRANSFERASE"/>
    <property type="match status" value="1"/>
</dbReference>
<keyword evidence="5 6" id="KW-0472">Membrane</keyword>
<evidence type="ECO:0000256" key="3">
    <source>
        <dbReference type="ARBA" id="ARBA00022692"/>
    </source>
</evidence>
<evidence type="ECO:0000256" key="4">
    <source>
        <dbReference type="ARBA" id="ARBA00022989"/>
    </source>
</evidence>
<dbReference type="EMBL" id="SZPX01000004">
    <property type="protein sequence ID" value="TKI69499.1"/>
    <property type="molecule type" value="Genomic_DNA"/>
</dbReference>
<evidence type="ECO:0000256" key="5">
    <source>
        <dbReference type="ARBA" id="ARBA00023136"/>
    </source>
</evidence>
<organism evidence="7 8">
    <name type="scientific">Sulfurimonas crateris</name>
    <dbReference type="NCBI Taxonomy" id="2574727"/>
    <lineage>
        <taxon>Bacteria</taxon>
        <taxon>Pseudomonadati</taxon>
        <taxon>Campylobacterota</taxon>
        <taxon>Epsilonproteobacteria</taxon>
        <taxon>Campylobacterales</taxon>
        <taxon>Sulfurimonadaceae</taxon>
        <taxon>Sulfurimonas</taxon>
    </lineage>
</organism>
<feature type="transmembrane region" description="Helical" evidence="6">
    <location>
        <begin position="12"/>
        <end position="31"/>
    </location>
</feature>
<reference evidence="7 8" key="1">
    <citation type="submission" date="2019-04" db="EMBL/GenBank/DDBJ databases">
        <title>Sulfurimonas crateris sp. nov. a facultative anaerobic sulfur-oxidizing chemolithautotrophic bacterium isolated from a terrestrial mud vulcano.</title>
        <authorList>
            <person name="Ratnikova N.M."/>
            <person name="Slobodkin A.I."/>
            <person name="Merkel A.Y."/>
            <person name="Novikov A."/>
            <person name="Bonch-Osmolovskaya E.A."/>
            <person name="Slobodkina G.B."/>
        </authorList>
    </citation>
    <scope>NUCLEOTIDE SEQUENCE [LARGE SCALE GENOMIC DNA]</scope>
    <source>
        <strain evidence="7 8">SN118</strain>
    </source>
</reference>
<dbReference type="Pfam" id="PF01040">
    <property type="entry name" value="UbiA"/>
    <property type="match status" value="1"/>
</dbReference>
<dbReference type="Proteomes" id="UP000309561">
    <property type="component" value="Unassembled WGS sequence"/>
</dbReference>
<dbReference type="OrthoDB" id="9803632at2"/>
<feature type="transmembrane region" description="Helical" evidence="6">
    <location>
        <begin position="87"/>
        <end position="119"/>
    </location>
</feature>
<dbReference type="PANTHER" id="PTHR11048">
    <property type="entry name" value="PRENYLTRANSFERASES"/>
    <property type="match status" value="1"/>
</dbReference>
<evidence type="ECO:0000256" key="2">
    <source>
        <dbReference type="ARBA" id="ARBA00022475"/>
    </source>
</evidence>
<dbReference type="GO" id="GO:0009247">
    <property type="term" value="P:glycolipid biosynthetic process"/>
    <property type="evidence" value="ECO:0007669"/>
    <property type="project" value="TreeGrafter"/>
</dbReference>
<proteinExistence type="predicted"/>
<feature type="transmembrane region" description="Helical" evidence="6">
    <location>
        <begin position="155"/>
        <end position="175"/>
    </location>
</feature>
<feature type="transmembrane region" description="Helical" evidence="6">
    <location>
        <begin position="38"/>
        <end position="57"/>
    </location>
</feature>
<evidence type="ECO:0000313" key="7">
    <source>
        <dbReference type="EMBL" id="TKI69499.1"/>
    </source>
</evidence>
<keyword evidence="7" id="KW-0328">Glycosyltransferase</keyword>
<dbReference type="EC" id="2.4.2.45" evidence="7"/>
<accession>A0A4U2Z5N7</accession>
<protein>
    <submittedName>
        <fullName evidence="7">Decaprenyl-phosphate phosphoribosyltransferase</fullName>
        <ecNumber evidence="7">2.4.2.45</ecNumber>
    </submittedName>
</protein>
<dbReference type="NCBIfam" id="NF008977">
    <property type="entry name" value="PRK12324.1-2"/>
    <property type="match status" value="1"/>
</dbReference>
<dbReference type="CDD" id="cd13963">
    <property type="entry name" value="PT_UbiA_2"/>
    <property type="match status" value="1"/>
</dbReference>
<evidence type="ECO:0000313" key="8">
    <source>
        <dbReference type="Proteomes" id="UP000309561"/>
    </source>
</evidence>
<keyword evidence="8" id="KW-1185">Reference proteome</keyword>
<gene>
    <name evidence="7" type="ORF">FCU45_05440</name>
</gene>
<keyword evidence="4 6" id="KW-1133">Transmembrane helix</keyword>
<dbReference type="InterPro" id="IPR000537">
    <property type="entry name" value="UbiA_prenyltransferase"/>
</dbReference>
<feature type="transmembrane region" description="Helical" evidence="6">
    <location>
        <begin position="131"/>
        <end position="149"/>
    </location>
</feature>
<dbReference type="GO" id="GO:0016765">
    <property type="term" value="F:transferase activity, transferring alkyl or aryl (other than methyl) groups"/>
    <property type="evidence" value="ECO:0007669"/>
    <property type="project" value="InterPro"/>
</dbReference>
<keyword evidence="3 6" id="KW-0812">Transmembrane</keyword>
<comment type="caution">
    <text evidence="7">The sequence shown here is derived from an EMBL/GenBank/DDBJ whole genome shotgun (WGS) entry which is preliminary data.</text>
</comment>
<dbReference type="GO" id="GO:0005886">
    <property type="term" value="C:plasma membrane"/>
    <property type="evidence" value="ECO:0007669"/>
    <property type="project" value="TreeGrafter"/>
</dbReference>
<feature type="transmembrane region" description="Helical" evidence="6">
    <location>
        <begin position="201"/>
        <end position="222"/>
    </location>
</feature>
<feature type="transmembrane region" description="Helical" evidence="6">
    <location>
        <begin position="234"/>
        <end position="250"/>
    </location>
</feature>
<evidence type="ECO:0000256" key="6">
    <source>
        <dbReference type="SAM" id="Phobius"/>
    </source>
</evidence>
<dbReference type="InterPro" id="IPR044878">
    <property type="entry name" value="UbiA_sf"/>
</dbReference>
<name>A0A4U2Z5N7_9BACT</name>
<keyword evidence="2" id="KW-1003">Cell membrane</keyword>
<sequence>MFLTETLKLFRIHQYIKNLFIFLPLLFSFSFSDSQDNLNVLVAFLLFSLLASSIYIFNDLLDINEDRAHPTKRNRPLASGSVSKNSAISLMLILSTTSLGISLLFNTELFTVLLIYFLLNIAYTLKLKHIAILDIFIIATGFVLRLFAGSSVTEIPLSMWIILMTFLLALFLALAKRRDDVLLSLEGQETRKNIDGYNLEFVNASMVLMAGVVIVSYLMYTISPEVESRLGTEHLYLTSFFVILGILRYMQITFVEEESGSPTKVVIRDKFLKLTILFWLISFIAIAKLT</sequence>
<evidence type="ECO:0000256" key="1">
    <source>
        <dbReference type="ARBA" id="ARBA00004141"/>
    </source>
</evidence>
<feature type="transmembrane region" description="Helical" evidence="6">
    <location>
        <begin position="271"/>
        <end position="289"/>
    </location>
</feature>
<dbReference type="GO" id="GO:0016757">
    <property type="term" value="F:glycosyltransferase activity"/>
    <property type="evidence" value="ECO:0007669"/>
    <property type="project" value="UniProtKB-KW"/>
</dbReference>
<dbReference type="NCBIfam" id="NF008978">
    <property type="entry name" value="PRK12324.1-4"/>
    <property type="match status" value="1"/>
</dbReference>